<dbReference type="EMBL" id="JAUSTT010000022">
    <property type="protein sequence ID" value="MDQ0177471.1"/>
    <property type="molecule type" value="Genomic_DNA"/>
</dbReference>
<keyword evidence="2 9" id="KW-0732">Signal</keyword>
<feature type="domain" description="Peptidase S11 D-alanyl-D-alanine carboxypeptidase A N-terminal" evidence="10">
    <location>
        <begin position="27"/>
        <end position="255"/>
    </location>
</feature>
<dbReference type="InterPro" id="IPR001967">
    <property type="entry name" value="Peptidase_S11_N"/>
</dbReference>
<evidence type="ECO:0000256" key="3">
    <source>
        <dbReference type="ARBA" id="ARBA00022801"/>
    </source>
</evidence>
<keyword evidence="8" id="KW-0812">Transmembrane</keyword>
<keyword evidence="8" id="KW-0472">Membrane</keyword>
<dbReference type="PANTHER" id="PTHR21581">
    <property type="entry name" value="D-ALANYL-D-ALANINE CARBOXYPEPTIDASE"/>
    <property type="match status" value="1"/>
</dbReference>
<reference evidence="11 12" key="1">
    <citation type="submission" date="2023-07" db="EMBL/GenBank/DDBJ databases">
        <title>Genomic Encyclopedia of Type Strains, Phase IV (KMG-IV): sequencing the most valuable type-strain genomes for metagenomic binning, comparative biology and taxonomic classification.</title>
        <authorList>
            <person name="Goeker M."/>
        </authorList>
    </citation>
    <scope>NUCLEOTIDE SEQUENCE [LARGE SCALE GENOMIC DNA]</scope>
    <source>
        <strain evidence="11 12">DSM 23837</strain>
    </source>
</reference>
<proteinExistence type="inferred from homology"/>
<keyword evidence="6" id="KW-0961">Cell wall biogenesis/degradation</keyword>
<keyword evidence="11" id="KW-0121">Carboxypeptidase</keyword>
<gene>
    <name evidence="11" type="ORF">J2S08_003351</name>
</gene>
<keyword evidence="12" id="KW-1185">Reference proteome</keyword>
<keyword evidence="5" id="KW-0573">Peptidoglycan synthesis</keyword>
<evidence type="ECO:0000256" key="8">
    <source>
        <dbReference type="SAM" id="Phobius"/>
    </source>
</evidence>
<sequence>MKKIASLIVFMVLTMSTLSAAFAQDETGIELESESAVLMDTKSGKILYEKNSSQRMAPASLTKIATAIYAIETSDLEEIAVVSENAERVEGTRVYLEAGETMSLRQLIQGLLINSGNDAAIVIAEHIHGSTEKFAEHLNQYLKEKIGVQNTHFLNPHGLYEENHYTSAADMAKITNYALQNDIFREIFGTKQMEWHGESWDTTLVTHHLLLKGEYAIAETVVGGKTGYVDESLHTLATAAKNDQIELTVVTLKSRTKEAGYSDTLNLLHYGFQNYQTQKLSNDKEYKVGNHTYKSFESIYYTKPIDEFVSEEINENGTLKIKDVQGKLLDSFQLTPIQAKAAQSNQEGEQLFFKHRQPTLLIYSFLLVVSMLFIWKIVAGILKKKH</sequence>
<evidence type="ECO:0000256" key="6">
    <source>
        <dbReference type="ARBA" id="ARBA00023316"/>
    </source>
</evidence>
<dbReference type="RefSeq" id="WP_307231475.1">
    <property type="nucleotide sequence ID" value="NZ_JAUSTT010000022.1"/>
</dbReference>
<name>A0ABT9WVZ5_9BACI</name>
<dbReference type="GO" id="GO:0009002">
    <property type="term" value="F:serine-type D-Ala-D-Ala carboxypeptidase activity"/>
    <property type="evidence" value="ECO:0007669"/>
    <property type="project" value="UniProtKB-EC"/>
</dbReference>
<evidence type="ECO:0000256" key="7">
    <source>
        <dbReference type="RuleBase" id="RU004016"/>
    </source>
</evidence>
<dbReference type="EC" id="3.4.16.4" evidence="11"/>
<keyword evidence="4" id="KW-0133">Cell shape</keyword>
<evidence type="ECO:0000313" key="11">
    <source>
        <dbReference type="EMBL" id="MDQ0177471.1"/>
    </source>
</evidence>
<dbReference type="Pfam" id="PF00768">
    <property type="entry name" value="Peptidase_S11"/>
    <property type="match status" value="1"/>
</dbReference>
<dbReference type="InterPro" id="IPR018044">
    <property type="entry name" value="Peptidase_S11"/>
</dbReference>
<dbReference type="PRINTS" id="PR00725">
    <property type="entry name" value="DADACBPTASE1"/>
</dbReference>
<dbReference type="PANTHER" id="PTHR21581:SF33">
    <property type="entry name" value="D-ALANYL-D-ALANINE CARBOXYPEPTIDASE DACB"/>
    <property type="match status" value="1"/>
</dbReference>
<dbReference type="SUPFAM" id="SSF56601">
    <property type="entry name" value="beta-lactamase/transpeptidase-like"/>
    <property type="match status" value="1"/>
</dbReference>
<feature type="transmembrane region" description="Helical" evidence="8">
    <location>
        <begin position="360"/>
        <end position="382"/>
    </location>
</feature>
<comment type="caution">
    <text evidence="11">The sequence shown here is derived from an EMBL/GenBank/DDBJ whole genome shotgun (WGS) entry which is preliminary data.</text>
</comment>
<organism evidence="11 12">
    <name type="scientific">Bacillus chungangensis</name>
    <dbReference type="NCBI Taxonomy" id="587633"/>
    <lineage>
        <taxon>Bacteria</taxon>
        <taxon>Bacillati</taxon>
        <taxon>Bacillota</taxon>
        <taxon>Bacilli</taxon>
        <taxon>Bacillales</taxon>
        <taxon>Bacillaceae</taxon>
        <taxon>Bacillus</taxon>
    </lineage>
</organism>
<evidence type="ECO:0000256" key="2">
    <source>
        <dbReference type="ARBA" id="ARBA00022729"/>
    </source>
</evidence>
<evidence type="ECO:0000313" key="12">
    <source>
        <dbReference type="Proteomes" id="UP001223586"/>
    </source>
</evidence>
<keyword evidence="11" id="KW-0645">Protease</keyword>
<protein>
    <submittedName>
        <fullName evidence="11">D-alanyl-D-alanine carboxypeptidase</fullName>
        <ecNumber evidence="11">3.4.16.4</ecNumber>
    </submittedName>
</protein>
<dbReference type="Gene3D" id="3.40.710.10">
    <property type="entry name" value="DD-peptidase/beta-lactamase superfamily"/>
    <property type="match status" value="1"/>
</dbReference>
<feature type="signal peptide" evidence="9">
    <location>
        <begin position="1"/>
        <end position="20"/>
    </location>
</feature>
<keyword evidence="3 11" id="KW-0378">Hydrolase</keyword>
<comment type="similarity">
    <text evidence="1 7">Belongs to the peptidase S11 family.</text>
</comment>
<feature type="chain" id="PRO_5046628013" evidence="9">
    <location>
        <begin position="21"/>
        <end position="386"/>
    </location>
</feature>
<keyword evidence="8" id="KW-1133">Transmembrane helix</keyword>
<accession>A0ABT9WVZ5</accession>
<dbReference type="InterPro" id="IPR012338">
    <property type="entry name" value="Beta-lactam/transpept-like"/>
</dbReference>
<evidence type="ECO:0000256" key="9">
    <source>
        <dbReference type="SAM" id="SignalP"/>
    </source>
</evidence>
<evidence type="ECO:0000256" key="4">
    <source>
        <dbReference type="ARBA" id="ARBA00022960"/>
    </source>
</evidence>
<evidence type="ECO:0000256" key="1">
    <source>
        <dbReference type="ARBA" id="ARBA00007164"/>
    </source>
</evidence>
<evidence type="ECO:0000256" key="5">
    <source>
        <dbReference type="ARBA" id="ARBA00022984"/>
    </source>
</evidence>
<dbReference type="Proteomes" id="UP001223586">
    <property type="component" value="Unassembled WGS sequence"/>
</dbReference>
<evidence type="ECO:0000259" key="10">
    <source>
        <dbReference type="Pfam" id="PF00768"/>
    </source>
</evidence>